<proteinExistence type="predicted"/>
<dbReference type="EMBL" id="JARJCW010000068">
    <property type="protein sequence ID" value="KAJ7199460.1"/>
    <property type="molecule type" value="Genomic_DNA"/>
</dbReference>
<accession>A0AAD6V4A0</accession>
<name>A0AAD6V4A0_9AGAR</name>
<gene>
    <name evidence="1" type="ORF">GGX14DRAFT_401402</name>
</gene>
<dbReference type="AlphaFoldDB" id="A0AAD6V4A0"/>
<evidence type="ECO:0000313" key="2">
    <source>
        <dbReference type="Proteomes" id="UP001219525"/>
    </source>
</evidence>
<reference evidence="1" key="1">
    <citation type="submission" date="2023-03" db="EMBL/GenBank/DDBJ databases">
        <title>Massive genome expansion in bonnet fungi (Mycena s.s.) driven by repeated elements and novel gene families across ecological guilds.</title>
        <authorList>
            <consortium name="Lawrence Berkeley National Laboratory"/>
            <person name="Harder C.B."/>
            <person name="Miyauchi S."/>
            <person name="Viragh M."/>
            <person name="Kuo A."/>
            <person name="Thoen E."/>
            <person name="Andreopoulos B."/>
            <person name="Lu D."/>
            <person name="Skrede I."/>
            <person name="Drula E."/>
            <person name="Henrissat B."/>
            <person name="Morin E."/>
            <person name="Kohler A."/>
            <person name="Barry K."/>
            <person name="LaButti K."/>
            <person name="Morin E."/>
            <person name="Salamov A."/>
            <person name="Lipzen A."/>
            <person name="Mereny Z."/>
            <person name="Hegedus B."/>
            <person name="Baldrian P."/>
            <person name="Stursova M."/>
            <person name="Weitz H."/>
            <person name="Taylor A."/>
            <person name="Grigoriev I.V."/>
            <person name="Nagy L.G."/>
            <person name="Martin F."/>
            <person name="Kauserud H."/>
        </authorList>
    </citation>
    <scope>NUCLEOTIDE SEQUENCE</scope>
    <source>
        <strain evidence="1">9144</strain>
    </source>
</reference>
<comment type="caution">
    <text evidence="1">The sequence shown here is derived from an EMBL/GenBank/DDBJ whole genome shotgun (WGS) entry which is preliminary data.</text>
</comment>
<evidence type="ECO:0000313" key="1">
    <source>
        <dbReference type="EMBL" id="KAJ7199460.1"/>
    </source>
</evidence>
<protein>
    <submittedName>
        <fullName evidence="1">Uncharacterized protein</fullName>
    </submittedName>
</protein>
<keyword evidence="2" id="KW-1185">Reference proteome</keyword>
<dbReference type="Gene3D" id="3.30.470.20">
    <property type="entry name" value="ATP-grasp fold, B domain"/>
    <property type="match status" value="1"/>
</dbReference>
<sequence length="151" mass="17703">MAHFERTAKMRAAKQNGRTKVFMLLWPGTVEFLVENETTEFFFHEMSTRIPIRQFFHTSDSQLPKGDFRQIHRHDCDAIFKRFVCEDFSPGDMGKDLRVWGTAAVPRGANVERKRLLYHFVQFVFEEIFEYAKQVTGKNGPKDTIFFATTV</sequence>
<organism evidence="1 2">
    <name type="scientific">Mycena pura</name>
    <dbReference type="NCBI Taxonomy" id="153505"/>
    <lineage>
        <taxon>Eukaryota</taxon>
        <taxon>Fungi</taxon>
        <taxon>Dikarya</taxon>
        <taxon>Basidiomycota</taxon>
        <taxon>Agaricomycotina</taxon>
        <taxon>Agaricomycetes</taxon>
        <taxon>Agaricomycetidae</taxon>
        <taxon>Agaricales</taxon>
        <taxon>Marasmiineae</taxon>
        <taxon>Mycenaceae</taxon>
        <taxon>Mycena</taxon>
    </lineage>
</organism>
<dbReference type="Proteomes" id="UP001219525">
    <property type="component" value="Unassembled WGS sequence"/>
</dbReference>